<organism evidence="1 2">
    <name type="scientific">Loigolactobacillus backii</name>
    <dbReference type="NCBI Taxonomy" id="375175"/>
    <lineage>
        <taxon>Bacteria</taxon>
        <taxon>Bacillati</taxon>
        <taxon>Bacillota</taxon>
        <taxon>Bacilli</taxon>
        <taxon>Lactobacillales</taxon>
        <taxon>Lactobacillaceae</taxon>
        <taxon>Loigolactobacillus</taxon>
    </lineage>
</organism>
<sequence length="611" mass="66785">MLKKHSWLVALLGLLLVMCWSQPAAAKSYNITNYSVNINVTKSGDAQVTQRIRYDFDGDFNGVYYKQDIAGIKGLVNPQVAIDQDGHEQRLAENTTGAPNTFSTTQTDDAYQLKVYHPISNQAATFIYRYQLNGVVTNYADTATLNWKVIGTGWEVPLNNVHITIQLPQKSVQGLQAWAHGPLNGQVAVDRKNGRVVMKVAEVPAKTFVQSRLLFPTTVTAQNPQRSTKKMKHKIQKQEAKFAQEANQKREMQRRIPIIIAFSALAIAAFNLIYQLIWLTRHPADHYPRPTPVPHSFDIPPYSPAVAQRLLKRDGPDAKAFTATLMALAAKGEIVIEADHKTYRLTKTAKLSAATLKQPIFDLLFNQIGKAGSVTMAQIQAYGRQQNGRLSDAFSSWVTHQRQQTTALGFNNKTNQLVRSHAFTLAIISSIFTVIALICDFYIATGTKNSPLTWPVIVTAGLLLVVSWGVWLVKVSHLPRYVQSGSQAIEKLHGFDRMLRDIGHFDTAKVGDLLLWEQILPYAVAFGSAKKVAAALKANFSDEQLRVGLPIGYPLFIYPQAFAGTDFSSSFTSTFSSSVAANSISSTSGGSGGFSGGGTGGFGGGSGGGAF</sequence>
<dbReference type="STRING" id="375175.AYR53_05280"/>
<dbReference type="GeneID" id="42981658"/>
<dbReference type="InterPro" id="IPR048389">
    <property type="entry name" value="YciQ-like_C"/>
</dbReference>
<gene>
    <name evidence="1" type="ORF">AYR53_05280</name>
</gene>
<dbReference type="Proteomes" id="UP000078582">
    <property type="component" value="Chromosome"/>
</dbReference>
<reference evidence="1 2" key="1">
    <citation type="submission" date="2016-03" db="EMBL/GenBank/DDBJ databases">
        <title>Pediococcus and Lactobacillus from brewery environment - whole genome sequencing and assembly.</title>
        <authorList>
            <person name="Behr J."/>
            <person name="Geissler A.J."/>
            <person name="Vogel R.F."/>
        </authorList>
    </citation>
    <scope>NUCLEOTIDE SEQUENCE [LARGE SCALE GENOMIC DNA]</scope>
    <source>
        <strain evidence="1 2">TMW 1.1989</strain>
    </source>
</reference>
<proteinExistence type="predicted"/>
<dbReference type="EMBL" id="CP014873">
    <property type="protein sequence ID" value="ANK62236.1"/>
    <property type="molecule type" value="Genomic_DNA"/>
</dbReference>
<dbReference type="Pfam" id="PF09972">
    <property type="entry name" value="DUF2207"/>
    <property type="match status" value="1"/>
</dbReference>
<dbReference type="OrthoDB" id="2138002at2"/>
<dbReference type="RefSeq" id="WP_068281200.1">
    <property type="nucleotide sequence ID" value="NZ_CP014873.1"/>
</dbReference>
<name>A0A192H2Q9_9LACO</name>
<evidence type="ECO:0000313" key="2">
    <source>
        <dbReference type="Proteomes" id="UP000078582"/>
    </source>
</evidence>
<dbReference type="AlphaFoldDB" id="A0A192H2Q9"/>
<dbReference type="Pfam" id="PF20990">
    <property type="entry name" value="DUF2207_C"/>
    <property type="match status" value="1"/>
</dbReference>
<keyword evidence="2" id="KW-1185">Reference proteome</keyword>
<dbReference type="InterPro" id="IPR018702">
    <property type="entry name" value="DUF2207"/>
</dbReference>
<protein>
    <submittedName>
        <fullName evidence="1">Uncharacterized protein</fullName>
    </submittedName>
</protein>
<evidence type="ECO:0000313" key="1">
    <source>
        <dbReference type="EMBL" id="ANK62236.1"/>
    </source>
</evidence>
<accession>A0A192H2Q9</accession>